<dbReference type="NCBIfam" id="TIGR02414">
    <property type="entry name" value="pepN_proteo"/>
    <property type="match status" value="1"/>
</dbReference>
<feature type="chain" id="PRO_5044850278" description="Aminopeptidase" evidence="9">
    <location>
        <begin position="22"/>
        <end position="1012"/>
    </location>
</feature>
<dbReference type="InterPro" id="IPR027268">
    <property type="entry name" value="Peptidase_M4/M1_CTD_sf"/>
</dbReference>
<dbReference type="GO" id="GO:0004177">
    <property type="term" value="F:aminopeptidase activity"/>
    <property type="evidence" value="ECO:0007669"/>
    <property type="project" value="UniProtKB-KW"/>
</dbReference>
<dbReference type="SUPFAM" id="SSF63737">
    <property type="entry name" value="Leukotriene A4 hydrolase N-terminal domain"/>
    <property type="match status" value="1"/>
</dbReference>
<dbReference type="Gene3D" id="1.25.50.10">
    <property type="entry name" value="Peptidase M1, alanyl aminopeptidase, C-terminal domain"/>
    <property type="match status" value="1"/>
</dbReference>
<keyword evidence="6" id="KW-0378">Hydrolase</keyword>
<comment type="cofactor">
    <cofactor evidence="1">
        <name>Zn(2+)</name>
        <dbReference type="ChEBI" id="CHEBI:29105"/>
    </cofactor>
</comment>
<feature type="domain" description="Peptidase M1 alanyl aminopeptidase C-terminal" evidence="12">
    <location>
        <begin position="682"/>
        <end position="1011"/>
    </location>
</feature>
<dbReference type="Gene3D" id="2.60.40.1730">
    <property type="entry name" value="tricorn interacting facor f3 domain"/>
    <property type="match status" value="1"/>
</dbReference>
<keyword evidence="9" id="KW-0732">Signal</keyword>
<dbReference type="Pfam" id="PF17432">
    <property type="entry name" value="DUF3458_C"/>
    <property type="match status" value="1"/>
</dbReference>
<sequence length="1012" mass="113731">MRFPPSATASLLLSLLSPSAAFSSTRRSLALARHATFRHQFAPSSVCASQSSIAFSNQCTKRELLALPLSLRGGTSSSSALMSTATTEEAMVAPREIFRKDYKPLPYKVSNVELSFDIRDGKTVVESLLTVVPGEGDGGKFLCQLFFTAYMSNVHSLVKSDLILDGEAAALNLLSIQLNGKDFTDYKIAGDELVIPASALGDGISKITTKVEIEPEKNTQLSGLYKSGATYCTQCEAMGFRRITFYPDRPDNMAVFDRVRIEADKASCPVLLGNGNKIEEGETEDGRHYAVWQDPFPKPSYLFCTVAGNLESISSSYTTRPSGRKVHLELFSERENISKLGHAMEALKKSMKWDEDEFGLEYDLDIYNIVAANDVNMAAMENKGLNLFNSAWILADPKISNDADYEQVSELLYAIRNVKDEISHSWLIQIESVIGHEYFHNWTGNRVTCRDWFQVCLTLKEGLTVYRDQEFSGDMMNSHAVKRIEDVKSLRGPQFAEDSGPLSHPIRPESYISMDNFYTSTVYSKGAEVIRMYRTILGKEGFRKGMDLYFERHDGSAVTCDDFLSAMADANKVDLTQFARWYSTNGTPTVTVDESRYDADTKTFYLTLSQKSNSDEPLHIPIAVGLLDRNSGKEVLPTTVLDLKEMRQTFEFSEIDGDVLPSILRGFSAPVKLVGSSEDEEQDLAFLASHDTDDFNRWEAVQKLYTNAIFQSLRGEDTSRTMNYIYEAFERSLKLDTDDFSIQAYAMTLPTRSTLEGQMDVADPVGLRHAGKEVMMSIARRFNDQIRDKYTQLTSDMEGKDFAVDAQSIGQRRLRNLMLNYLCCVDETEEEREIASKLAYDQFEASYGMNDKQNALLNLIMMTGEEEKVISRRESAIQIFYDDAKGDQLVINKWFQLQAQEVTLDRVKALSEHEDFSLENPNRCRSLIGAFSANNIHYHAEDGSGYQFLGEMVAKVDKLNPQLSSRLAGGLIKKWSRFPEKQGSLMKAELEKLARIDPISPDLFETVSRGLK</sequence>
<dbReference type="InterPro" id="IPR012779">
    <property type="entry name" value="Peptidase_M1_pepN"/>
</dbReference>
<evidence type="ECO:0000256" key="1">
    <source>
        <dbReference type="ARBA" id="ARBA00001947"/>
    </source>
</evidence>
<dbReference type="GO" id="GO:0008237">
    <property type="term" value="F:metallopeptidase activity"/>
    <property type="evidence" value="ECO:0007669"/>
    <property type="project" value="UniProtKB-KW"/>
</dbReference>
<keyword evidence="5" id="KW-0479">Metal-binding</keyword>
<dbReference type="SUPFAM" id="SSF55486">
    <property type="entry name" value="Metalloproteases ('zincins'), catalytic domain"/>
    <property type="match status" value="1"/>
</dbReference>
<dbReference type="Gene3D" id="1.10.390.10">
    <property type="entry name" value="Neutral Protease Domain 2"/>
    <property type="match status" value="1"/>
</dbReference>
<dbReference type="Pfam" id="PF01433">
    <property type="entry name" value="Peptidase_M1"/>
    <property type="match status" value="2"/>
</dbReference>
<dbReference type="FunFam" id="3.30.2010.30:FF:000002">
    <property type="entry name" value="Putative aminopeptidase N"/>
    <property type="match status" value="1"/>
</dbReference>
<feature type="domain" description="Peptidase M1 alanyl aminopeptidase Ig-like fold" evidence="11">
    <location>
        <begin position="586"/>
        <end position="673"/>
    </location>
</feature>
<dbReference type="GO" id="GO:0046872">
    <property type="term" value="F:metal ion binding"/>
    <property type="evidence" value="ECO:0007669"/>
    <property type="project" value="UniProtKB-KW"/>
</dbReference>
<evidence type="ECO:0000259" key="12">
    <source>
        <dbReference type="Pfam" id="PF17432"/>
    </source>
</evidence>
<keyword evidence="15" id="KW-1185">Reference proteome</keyword>
<feature type="domain" description="Peptidase M1 membrane alanine aminopeptidase" evidence="10">
    <location>
        <begin position="429"/>
        <end position="580"/>
    </location>
</feature>
<dbReference type="Pfam" id="PF11940">
    <property type="entry name" value="DUF3458"/>
    <property type="match status" value="1"/>
</dbReference>
<evidence type="ECO:0000259" key="10">
    <source>
        <dbReference type="Pfam" id="PF01433"/>
    </source>
</evidence>
<evidence type="ECO:0008006" key="16">
    <source>
        <dbReference type="Google" id="ProtNLM"/>
    </source>
</evidence>
<dbReference type="CDD" id="cd09600">
    <property type="entry name" value="M1_APN"/>
    <property type="match status" value="1"/>
</dbReference>
<dbReference type="Gene3D" id="2.60.40.1840">
    <property type="match status" value="1"/>
</dbReference>
<dbReference type="InterPro" id="IPR014782">
    <property type="entry name" value="Peptidase_M1_dom"/>
</dbReference>
<evidence type="ECO:0000256" key="9">
    <source>
        <dbReference type="SAM" id="SignalP"/>
    </source>
</evidence>
<dbReference type="Gene3D" id="3.30.2010.30">
    <property type="match status" value="1"/>
</dbReference>
<feature type="domain" description="Peptidase M1 membrane alanine aminopeptidase" evidence="10">
    <location>
        <begin position="343"/>
        <end position="426"/>
    </location>
</feature>
<evidence type="ECO:0000313" key="14">
    <source>
        <dbReference type="EMBL" id="KAL3772949.1"/>
    </source>
</evidence>
<comment type="similarity">
    <text evidence="2">Belongs to the peptidase M1 family.</text>
</comment>
<protein>
    <recommendedName>
        <fullName evidence="16">Aminopeptidase</fullName>
    </recommendedName>
</protein>
<dbReference type="AlphaFoldDB" id="A0ABD3NBE4"/>
<evidence type="ECO:0000256" key="5">
    <source>
        <dbReference type="ARBA" id="ARBA00022723"/>
    </source>
</evidence>
<keyword evidence="4" id="KW-0645">Protease</keyword>
<feature type="signal peptide" evidence="9">
    <location>
        <begin position="1"/>
        <end position="21"/>
    </location>
</feature>
<evidence type="ECO:0000256" key="2">
    <source>
        <dbReference type="ARBA" id="ARBA00010136"/>
    </source>
</evidence>
<dbReference type="InterPro" id="IPR024601">
    <property type="entry name" value="Peptidase_M1_pepN_C"/>
</dbReference>
<accession>A0ABD3NBE4</accession>
<reference evidence="14 15" key="1">
    <citation type="submission" date="2024-10" db="EMBL/GenBank/DDBJ databases">
        <title>Updated reference genomes for cyclostephanoid diatoms.</title>
        <authorList>
            <person name="Roberts W.R."/>
            <person name="Alverson A.J."/>
        </authorList>
    </citation>
    <scope>NUCLEOTIDE SEQUENCE [LARGE SCALE GENOMIC DNA]</scope>
    <source>
        <strain evidence="14 15">AJA010-31</strain>
    </source>
</reference>
<dbReference type="Pfam" id="PF17900">
    <property type="entry name" value="Peptidase_M1_N"/>
    <property type="match status" value="1"/>
</dbReference>
<dbReference type="GO" id="GO:0006508">
    <property type="term" value="P:proteolysis"/>
    <property type="evidence" value="ECO:0007669"/>
    <property type="project" value="UniProtKB-KW"/>
</dbReference>
<dbReference type="PANTHER" id="PTHR46322:SF1">
    <property type="entry name" value="PUROMYCIN-SENSITIVE AMINOPEPTIDASE"/>
    <property type="match status" value="1"/>
</dbReference>
<dbReference type="InterPro" id="IPR035414">
    <property type="entry name" value="Peptidase_M1_pepN_Ig-like"/>
</dbReference>
<keyword evidence="7" id="KW-0862">Zinc</keyword>
<evidence type="ECO:0000259" key="13">
    <source>
        <dbReference type="Pfam" id="PF17900"/>
    </source>
</evidence>
<evidence type="ECO:0000313" key="15">
    <source>
        <dbReference type="Proteomes" id="UP001530400"/>
    </source>
</evidence>
<evidence type="ECO:0000256" key="7">
    <source>
        <dbReference type="ARBA" id="ARBA00022833"/>
    </source>
</evidence>
<dbReference type="InterPro" id="IPR037144">
    <property type="entry name" value="Peptidase_M1_pepN_C_sf"/>
</dbReference>
<evidence type="ECO:0000259" key="11">
    <source>
        <dbReference type="Pfam" id="PF11940"/>
    </source>
</evidence>
<dbReference type="InterPro" id="IPR038438">
    <property type="entry name" value="PepN_Ig-like_sf"/>
</dbReference>
<dbReference type="EMBL" id="JALLPJ020001254">
    <property type="protein sequence ID" value="KAL3772949.1"/>
    <property type="molecule type" value="Genomic_DNA"/>
</dbReference>
<evidence type="ECO:0000256" key="6">
    <source>
        <dbReference type="ARBA" id="ARBA00022801"/>
    </source>
</evidence>
<name>A0ABD3NBE4_9STRA</name>
<gene>
    <name evidence="14" type="ORF">ACHAWO_008679</name>
</gene>
<evidence type="ECO:0000256" key="3">
    <source>
        <dbReference type="ARBA" id="ARBA00022438"/>
    </source>
</evidence>
<comment type="caution">
    <text evidence="14">The sequence shown here is derived from an EMBL/GenBank/DDBJ whole genome shotgun (WGS) entry which is preliminary data.</text>
</comment>
<proteinExistence type="inferred from homology"/>
<evidence type="ECO:0000256" key="4">
    <source>
        <dbReference type="ARBA" id="ARBA00022670"/>
    </source>
</evidence>
<dbReference type="InterPro" id="IPR045357">
    <property type="entry name" value="Aminopeptidase_N-like_N"/>
</dbReference>
<organism evidence="14 15">
    <name type="scientific">Cyclotella atomus</name>
    <dbReference type="NCBI Taxonomy" id="382360"/>
    <lineage>
        <taxon>Eukaryota</taxon>
        <taxon>Sar</taxon>
        <taxon>Stramenopiles</taxon>
        <taxon>Ochrophyta</taxon>
        <taxon>Bacillariophyta</taxon>
        <taxon>Coscinodiscophyceae</taxon>
        <taxon>Thalassiosirophycidae</taxon>
        <taxon>Stephanodiscales</taxon>
        <taxon>Stephanodiscaceae</taxon>
        <taxon>Cyclotella</taxon>
    </lineage>
</organism>
<dbReference type="PANTHER" id="PTHR46322">
    <property type="entry name" value="PUROMYCIN-SENSITIVE AMINOPEPTIDASE"/>
    <property type="match status" value="1"/>
</dbReference>
<feature type="domain" description="Aminopeptidase N-like N-terminal" evidence="13">
    <location>
        <begin position="204"/>
        <end position="302"/>
    </location>
</feature>
<dbReference type="InterPro" id="IPR042097">
    <property type="entry name" value="Aminopeptidase_N-like_N_sf"/>
</dbReference>
<dbReference type="Proteomes" id="UP001530400">
    <property type="component" value="Unassembled WGS sequence"/>
</dbReference>
<evidence type="ECO:0000256" key="8">
    <source>
        <dbReference type="ARBA" id="ARBA00023049"/>
    </source>
</evidence>
<keyword evidence="3" id="KW-0031">Aminopeptidase</keyword>
<keyword evidence="8" id="KW-0482">Metalloprotease</keyword>